<protein>
    <recommendedName>
        <fullName evidence="3">HTH tetR-type domain-containing protein</fullName>
    </recommendedName>
</protein>
<evidence type="ECO:0000259" key="3">
    <source>
        <dbReference type="PROSITE" id="PS50977"/>
    </source>
</evidence>
<dbReference type="AlphaFoldDB" id="A0A0G8ET32"/>
<dbReference type="InterPro" id="IPR009057">
    <property type="entry name" value="Homeodomain-like_sf"/>
</dbReference>
<feature type="domain" description="HTH tetR-type" evidence="3">
    <location>
        <begin position="10"/>
        <end position="68"/>
    </location>
</feature>
<dbReference type="PROSITE" id="PS50977">
    <property type="entry name" value="HTH_TETR_2"/>
    <property type="match status" value="1"/>
</dbReference>
<feature type="DNA-binding region" description="H-T-H motif" evidence="2">
    <location>
        <begin position="31"/>
        <end position="50"/>
    </location>
</feature>
<dbReference type="PATRIC" id="fig|1396.428.peg.5844"/>
<dbReference type="Gene3D" id="1.10.357.10">
    <property type="entry name" value="Tetracycline Repressor, domain 2"/>
    <property type="match status" value="1"/>
</dbReference>
<evidence type="ECO:0000313" key="5">
    <source>
        <dbReference type="Proteomes" id="UP000035214"/>
    </source>
</evidence>
<dbReference type="EMBL" id="LCYI01000039">
    <property type="protein sequence ID" value="KLA26582.1"/>
    <property type="molecule type" value="Genomic_DNA"/>
</dbReference>
<dbReference type="RefSeq" id="WP_046955814.1">
    <property type="nucleotide sequence ID" value="NZ_LCYI01000039.1"/>
</dbReference>
<proteinExistence type="predicted"/>
<evidence type="ECO:0000256" key="2">
    <source>
        <dbReference type="PROSITE-ProRule" id="PRU00335"/>
    </source>
</evidence>
<keyword evidence="1 2" id="KW-0238">DNA-binding</keyword>
<name>A0A0G8ET32_BACCE</name>
<evidence type="ECO:0000256" key="1">
    <source>
        <dbReference type="ARBA" id="ARBA00023125"/>
    </source>
</evidence>
<organism evidence="4 5">
    <name type="scientific">Bacillus cereus</name>
    <dbReference type="NCBI Taxonomy" id="1396"/>
    <lineage>
        <taxon>Bacteria</taxon>
        <taxon>Bacillati</taxon>
        <taxon>Bacillota</taxon>
        <taxon>Bacilli</taxon>
        <taxon>Bacillales</taxon>
        <taxon>Bacillaceae</taxon>
        <taxon>Bacillus</taxon>
        <taxon>Bacillus cereus group</taxon>
    </lineage>
</organism>
<dbReference type="SUPFAM" id="SSF46689">
    <property type="entry name" value="Homeodomain-like"/>
    <property type="match status" value="1"/>
</dbReference>
<evidence type="ECO:0000313" key="4">
    <source>
        <dbReference type="EMBL" id="KLA26582.1"/>
    </source>
</evidence>
<comment type="caution">
    <text evidence="4">The sequence shown here is derived from an EMBL/GenBank/DDBJ whole genome shotgun (WGS) entry which is preliminary data.</text>
</comment>
<sequence length="194" mass="22359">MKKDLSTLKEARFNAILDSATILLVENPTASMNEIAEYAGIGIATLHRYVESREKLMLFLGHRAIQLVSDTVNQIPLDEERSENYIPELIEALIPLGDKIYFLGHDASVFNNKELGEAEEKLREPIRRVIELLQQRGYFQQTVSSEWILNTLYALIFHTWEQVHEGNVAKKSAAELVLNTFYYGFKAKDELRWE</sequence>
<dbReference type="GO" id="GO:0003677">
    <property type="term" value="F:DNA binding"/>
    <property type="evidence" value="ECO:0007669"/>
    <property type="project" value="UniProtKB-UniRule"/>
</dbReference>
<dbReference type="InterPro" id="IPR001647">
    <property type="entry name" value="HTH_TetR"/>
</dbReference>
<dbReference type="Proteomes" id="UP000035214">
    <property type="component" value="Unassembled WGS sequence"/>
</dbReference>
<gene>
    <name evidence="4" type="ORF">B4077_2366</name>
</gene>
<accession>A0A0G8ET32</accession>
<reference evidence="4 5" key="1">
    <citation type="submission" date="2015-04" db="EMBL/GenBank/DDBJ databases">
        <title>Draft Genome Sequences of Eight Spore-Forming Food Isolates of Bacillus cereus Genome sequencing.</title>
        <authorList>
            <person name="Krawcyk A.O."/>
            <person name="de Jong A."/>
            <person name="Eijlander R.T."/>
            <person name="Berendsen E.M."/>
            <person name="Holsappel S."/>
            <person name="Wells-Bennik M."/>
            <person name="Kuipers O.P."/>
        </authorList>
    </citation>
    <scope>NUCLEOTIDE SEQUENCE [LARGE SCALE GENOMIC DNA]</scope>
    <source>
        <strain evidence="4 5">B4077</strain>
    </source>
</reference>